<dbReference type="AlphaFoldDB" id="A0A9R1W1H5"/>
<name>A0A9R1W1H5_LACSA</name>
<proteinExistence type="predicted"/>
<protein>
    <submittedName>
        <fullName evidence="2">Uncharacterized protein</fullName>
    </submittedName>
</protein>
<gene>
    <name evidence="2" type="ORF">LSAT_V11C400170040</name>
</gene>
<keyword evidence="1" id="KW-0812">Transmembrane</keyword>
<dbReference type="EMBL" id="NBSK02000004">
    <property type="protein sequence ID" value="KAJ0214530.1"/>
    <property type="molecule type" value="Genomic_DNA"/>
</dbReference>
<keyword evidence="1" id="KW-1133">Transmembrane helix</keyword>
<keyword evidence="3" id="KW-1185">Reference proteome</keyword>
<reference evidence="2 3" key="1">
    <citation type="journal article" date="2017" name="Nat. Commun.">
        <title>Genome assembly with in vitro proximity ligation data and whole-genome triplication in lettuce.</title>
        <authorList>
            <person name="Reyes-Chin-Wo S."/>
            <person name="Wang Z."/>
            <person name="Yang X."/>
            <person name="Kozik A."/>
            <person name="Arikit S."/>
            <person name="Song C."/>
            <person name="Xia L."/>
            <person name="Froenicke L."/>
            <person name="Lavelle D.O."/>
            <person name="Truco M.J."/>
            <person name="Xia R."/>
            <person name="Zhu S."/>
            <person name="Xu C."/>
            <person name="Xu H."/>
            <person name="Xu X."/>
            <person name="Cox K."/>
            <person name="Korf I."/>
            <person name="Meyers B.C."/>
            <person name="Michelmore R.W."/>
        </authorList>
    </citation>
    <scope>NUCLEOTIDE SEQUENCE [LARGE SCALE GENOMIC DNA]</scope>
    <source>
        <strain evidence="3">cv. Salinas</strain>
        <tissue evidence="2">Seedlings</tissue>
    </source>
</reference>
<evidence type="ECO:0000313" key="3">
    <source>
        <dbReference type="Proteomes" id="UP000235145"/>
    </source>
</evidence>
<accession>A0A9R1W1H5</accession>
<sequence length="131" mass="15558">MIVGIYMHVKHHVEYLDTMFIISILLWVDYLFIFLVNNKLYLRQMMILIMFLTSLQLSFQCSHLGSSVMKFIMMHRHLYMLNFLQSLFEILLITREVGFPIGRIHSRSSNLGEAYLLRILLNKVRGPNSFE</sequence>
<dbReference type="Proteomes" id="UP000235145">
    <property type="component" value="Unassembled WGS sequence"/>
</dbReference>
<comment type="caution">
    <text evidence="2">The sequence shown here is derived from an EMBL/GenBank/DDBJ whole genome shotgun (WGS) entry which is preliminary data.</text>
</comment>
<feature type="transmembrane region" description="Helical" evidence="1">
    <location>
        <begin position="15"/>
        <end position="35"/>
    </location>
</feature>
<evidence type="ECO:0000256" key="1">
    <source>
        <dbReference type="SAM" id="Phobius"/>
    </source>
</evidence>
<evidence type="ECO:0000313" key="2">
    <source>
        <dbReference type="EMBL" id="KAJ0214530.1"/>
    </source>
</evidence>
<keyword evidence="1" id="KW-0472">Membrane</keyword>
<organism evidence="2 3">
    <name type="scientific">Lactuca sativa</name>
    <name type="common">Garden lettuce</name>
    <dbReference type="NCBI Taxonomy" id="4236"/>
    <lineage>
        <taxon>Eukaryota</taxon>
        <taxon>Viridiplantae</taxon>
        <taxon>Streptophyta</taxon>
        <taxon>Embryophyta</taxon>
        <taxon>Tracheophyta</taxon>
        <taxon>Spermatophyta</taxon>
        <taxon>Magnoliopsida</taxon>
        <taxon>eudicotyledons</taxon>
        <taxon>Gunneridae</taxon>
        <taxon>Pentapetalae</taxon>
        <taxon>asterids</taxon>
        <taxon>campanulids</taxon>
        <taxon>Asterales</taxon>
        <taxon>Asteraceae</taxon>
        <taxon>Cichorioideae</taxon>
        <taxon>Cichorieae</taxon>
        <taxon>Lactucinae</taxon>
        <taxon>Lactuca</taxon>
    </lineage>
</organism>